<dbReference type="GO" id="GO:0000155">
    <property type="term" value="F:phosphorelay sensor kinase activity"/>
    <property type="evidence" value="ECO:0007669"/>
    <property type="project" value="InterPro"/>
</dbReference>
<evidence type="ECO:0000256" key="6">
    <source>
        <dbReference type="ARBA" id="ARBA00022692"/>
    </source>
</evidence>
<comment type="catalytic activity">
    <reaction evidence="1">
        <text>ATP + protein L-histidine = ADP + protein N-phospho-L-histidine.</text>
        <dbReference type="EC" id="2.7.13.3"/>
    </reaction>
</comment>
<evidence type="ECO:0000256" key="7">
    <source>
        <dbReference type="ARBA" id="ARBA00022777"/>
    </source>
</evidence>
<evidence type="ECO:0000256" key="8">
    <source>
        <dbReference type="ARBA" id="ARBA00022989"/>
    </source>
</evidence>
<dbReference type="GO" id="GO:0005886">
    <property type="term" value="C:plasma membrane"/>
    <property type="evidence" value="ECO:0007669"/>
    <property type="project" value="TreeGrafter"/>
</dbReference>
<evidence type="ECO:0000259" key="11">
    <source>
        <dbReference type="SMART" id="SM00388"/>
    </source>
</evidence>
<dbReference type="Pfam" id="PF00512">
    <property type="entry name" value="HisKA"/>
    <property type="match status" value="1"/>
</dbReference>
<name>A0A1D9P006_9FIRM</name>
<evidence type="ECO:0000256" key="4">
    <source>
        <dbReference type="ARBA" id="ARBA00022553"/>
    </source>
</evidence>
<evidence type="ECO:0000313" key="12">
    <source>
        <dbReference type="EMBL" id="AOZ95890.1"/>
    </source>
</evidence>
<dbReference type="KEGG" id="bhu:bhn_I0856"/>
<keyword evidence="9 10" id="KW-0472">Membrane</keyword>
<sequence length="279" mass="31235">MTISRMIGIYIAIVCVLIGFTTLVAIMFISFFLKGESSYAADNVEKAVEAWIYDCQESGEINTALFPEGADIIMISADGKEIFAKVSPSKEKALRKFAKESSPENGRMLKGQDVYLRMDAADESAFIHYCVSAPYEYLFLFGLALAYLLEVLIPTVVLVKKIKSSLRKVFDYTESLKRQDLSVSAINTGIYELDQINIATEGMHKELVATMEEKWKKEQDSKAQMAQIAHDLKTPLTVIRGNADLLMEKDCDEESKESLEAIVRNSEKIALSVLDILEK</sequence>
<organism evidence="12 13">
    <name type="scientific">Butyrivibrio hungatei</name>
    <dbReference type="NCBI Taxonomy" id="185008"/>
    <lineage>
        <taxon>Bacteria</taxon>
        <taxon>Bacillati</taxon>
        <taxon>Bacillota</taxon>
        <taxon>Clostridia</taxon>
        <taxon>Lachnospirales</taxon>
        <taxon>Lachnospiraceae</taxon>
        <taxon>Butyrivibrio</taxon>
    </lineage>
</organism>
<dbReference type="AlphaFoldDB" id="A0A1D9P006"/>
<evidence type="ECO:0000256" key="10">
    <source>
        <dbReference type="SAM" id="Phobius"/>
    </source>
</evidence>
<dbReference type="PANTHER" id="PTHR45528">
    <property type="entry name" value="SENSOR HISTIDINE KINASE CPXA"/>
    <property type="match status" value="1"/>
</dbReference>
<gene>
    <name evidence="12" type="ORF">bhn_I0856</name>
</gene>
<feature type="transmembrane region" description="Helical" evidence="10">
    <location>
        <begin position="137"/>
        <end position="159"/>
    </location>
</feature>
<dbReference type="Proteomes" id="UP000179284">
    <property type="component" value="Chromosome I"/>
</dbReference>
<keyword evidence="5" id="KW-0808">Transferase</keyword>
<dbReference type="SMART" id="SM00388">
    <property type="entry name" value="HisKA"/>
    <property type="match status" value="1"/>
</dbReference>
<accession>A0A1D9P006</accession>
<dbReference type="InterPro" id="IPR003661">
    <property type="entry name" value="HisK_dim/P_dom"/>
</dbReference>
<proteinExistence type="predicted"/>
<feature type="domain" description="Signal transduction histidine kinase dimerisation/phosphoacceptor" evidence="11">
    <location>
        <begin position="220"/>
        <end position="279"/>
    </location>
</feature>
<feature type="transmembrane region" description="Helical" evidence="10">
    <location>
        <begin position="7"/>
        <end position="33"/>
    </location>
</feature>
<dbReference type="SUPFAM" id="SSF47384">
    <property type="entry name" value="Homodimeric domain of signal transducing histidine kinase"/>
    <property type="match status" value="1"/>
</dbReference>
<dbReference type="EMBL" id="CP017831">
    <property type="protein sequence ID" value="AOZ95890.1"/>
    <property type="molecule type" value="Genomic_DNA"/>
</dbReference>
<dbReference type="EC" id="2.7.13.3" evidence="3"/>
<evidence type="ECO:0000256" key="2">
    <source>
        <dbReference type="ARBA" id="ARBA00004141"/>
    </source>
</evidence>
<evidence type="ECO:0000256" key="3">
    <source>
        <dbReference type="ARBA" id="ARBA00012438"/>
    </source>
</evidence>
<dbReference type="InterPro" id="IPR050398">
    <property type="entry name" value="HssS/ArlS-like"/>
</dbReference>
<dbReference type="CDD" id="cd00082">
    <property type="entry name" value="HisKA"/>
    <property type="match status" value="1"/>
</dbReference>
<comment type="subcellular location">
    <subcellularLocation>
        <location evidence="2">Membrane</location>
        <topology evidence="2">Multi-pass membrane protein</topology>
    </subcellularLocation>
</comment>
<dbReference type="InterPro" id="IPR036097">
    <property type="entry name" value="HisK_dim/P_sf"/>
</dbReference>
<protein>
    <recommendedName>
        <fullName evidence="3">histidine kinase</fullName>
        <ecNumber evidence="3">2.7.13.3</ecNumber>
    </recommendedName>
</protein>
<keyword evidence="7 12" id="KW-0418">Kinase</keyword>
<evidence type="ECO:0000256" key="1">
    <source>
        <dbReference type="ARBA" id="ARBA00000085"/>
    </source>
</evidence>
<evidence type="ECO:0000256" key="5">
    <source>
        <dbReference type="ARBA" id="ARBA00022679"/>
    </source>
</evidence>
<evidence type="ECO:0000256" key="9">
    <source>
        <dbReference type="ARBA" id="ARBA00023136"/>
    </source>
</evidence>
<evidence type="ECO:0000313" key="13">
    <source>
        <dbReference type="Proteomes" id="UP000179284"/>
    </source>
</evidence>
<keyword evidence="6 10" id="KW-0812">Transmembrane</keyword>
<keyword evidence="8 10" id="KW-1133">Transmembrane helix</keyword>
<keyword evidence="13" id="KW-1185">Reference proteome</keyword>
<keyword evidence="4" id="KW-0597">Phosphoprotein</keyword>
<reference evidence="13" key="1">
    <citation type="submission" date="2016-10" db="EMBL/GenBank/DDBJ databases">
        <title>The complete genome sequence of the rumen bacterium Butyrivibrio hungatei MB2003.</title>
        <authorList>
            <person name="Palevich N."/>
            <person name="Kelly W.J."/>
            <person name="Leahy S.C."/>
            <person name="Altermann E."/>
            <person name="Rakonjac J."/>
            <person name="Attwood G.T."/>
        </authorList>
    </citation>
    <scope>NUCLEOTIDE SEQUENCE [LARGE SCALE GENOMIC DNA]</scope>
    <source>
        <strain evidence="13">MB2003</strain>
    </source>
</reference>
<dbReference type="Gene3D" id="1.10.287.130">
    <property type="match status" value="1"/>
</dbReference>
<dbReference type="PANTHER" id="PTHR45528:SF8">
    <property type="entry name" value="HISTIDINE KINASE"/>
    <property type="match status" value="1"/>
</dbReference>